<evidence type="ECO:0000313" key="4">
    <source>
        <dbReference type="Proteomes" id="UP000252004"/>
    </source>
</evidence>
<dbReference type="OrthoDB" id="4403558at2"/>
<dbReference type="Gene3D" id="3.40.630.30">
    <property type="match status" value="1"/>
</dbReference>
<dbReference type="SUPFAM" id="SSF55729">
    <property type="entry name" value="Acyl-CoA N-acyltransferases (Nat)"/>
    <property type="match status" value="1"/>
</dbReference>
<dbReference type="InterPro" id="IPR016181">
    <property type="entry name" value="Acyl_CoA_acyltransferase"/>
</dbReference>
<dbReference type="CDD" id="cd04301">
    <property type="entry name" value="NAT_SF"/>
    <property type="match status" value="1"/>
</dbReference>
<dbReference type="InterPro" id="IPR000182">
    <property type="entry name" value="GNAT_dom"/>
</dbReference>
<dbReference type="KEGG" id="sgz:C0216_15445"/>
<dbReference type="GO" id="GO:0016747">
    <property type="term" value="F:acyltransferase activity, transferring groups other than amino-acyl groups"/>
    <property type="evidence" value="ECO:0007669"/>
    <property type="project" value="InterPro"/>
</dbReference>
<dbReference type="PROSITE" id="PS51186">
    <property type="entry name" value="GNAT"/>
    <property type="match status" value="1"/>
</dbReference>
<evidence type="ECO:0000256" key="1">
    <source>
        <dbReference type="SAM" id="MobiDB-lite"/>
    </source>
</evidence>
<evidence type="ECO:0000259" key="2">
    <source>
        <dbReference type="PROSITE" id="PS51186"/>
    </source>
</evidence>
<organism evidence="3 4">
    <name type="scientific">Streptomyces globosus</name>
    <dbReference type="NCBI Taxonomy" id="68209"/>
    <lineage>
        <taxon>Bacteria</taxon>
        <taxon>Bacillati</taxon>
        <taxon>Actinomycetota</taxon>
        <taxon>Actinomycetes</taxon>
        <taxon>Kitasatosporales</taxon>
        <taxon>Streptomycetaceae</taxon>
        <taxon>Streptomyces</taxon>
    </lineage>
</organism>
<protein>
    <recommendedName>
        <fullName evidence="2">N-acetyltransferase domain-containing protein</fullName>
    </recommendedName>
</protein>
<proteinExistence type="predicted"/>
<gene>
    <name evidence="3" type="ORF">C0216_15445</name>
</gene>
<dbReference type="Pfam" id="PF13302">
    <property type="entry name" value="Acetyltransf_3"/>
    <property type="match status" value="1"/>
</dbReference>
<evidence type="ECO:0000313" key="3">
    <source>
        <dbReference type="EMBL" id="AXE24670.1"/>
    </source>
</evidence>
<feature type="compositionally biased region" description="Pro residues" evidence="1">
    <location>
        <begin position="59"/>
        <end position="71"/>
    </location>
</feature>
<keyword evidence="4" id="KW-1185">Reference proteome</keyword>
<feature type="domain" description="N-acetyltransferase" evidence="2">
    <location>
        <begin position="97"/>
        <end position="254"/>
    </location>
</feature>
<dbReference type="AlphaFoldDB" id="A0A344U199"/>
<dbReference type="PANTHER" id="PTHR43792">
    <property type="entry name" value="GNAT FAMILY, PUTATIVE (AFU_ORTHOLOGUE AFUA_3G00765)-RELATED-RELATED"/>
    <property type="match status" value="1"/>
</dbReference>
<feature type="region of interest" description="Disordered" evidence="1">
    <location>
        <begin position="1"/>
        <end position="71"/>
    </location>
</feature>
<accession>A0A344U199</accession>
<sequence length="254" mass="27133">MTALLAPGPGRAGRARRPSPPRPTPDAAGRARWPTLPRAGRLTAEERGHVRHSVRAGRPPRPPQDPPPPHPGILVVTFRPGGRVRTLEPEAVHTDRLTLLPLRTGHAEEMAAVLSDPALHAFTGGTPEDARALRARYARWVSGSPDPGTTWCNWVVRLDEEAALTGTVQATVAHDGRGAAAEIAWVVGTPWQRRGIATEAARALVAWLHRHGVHTVVAHIHPDHTASAAVAAAAGLAPTGQWHEGEARWHLTPG</sequence>
<dbReference type="InterPro" id="IPR051531">
    <property type="entry name" value="N-acetyltransferase"/>
</dbReference>
<dbReference type="Proteomes" id="UP000252004">
    <property type="component" value="Chromosome"/>
</dbReference>
<dbReference type="EMBL" id="CP030862">
    <property type="protein sequence ID" value="AXE24670.1"/>
    <property type="molecule type" value="Genomic_DNA"/>
</dbReference>
<name>A0A344U199_9ACTN</name>
<reference evidence="3 4" key="1">
    <citation type="submission" date="2018-01" db="EMBL/GenBank/DDBJ databases">
        <title>Draft genome Sequence of streptomyces globosus LZH-48.</title>
        <authorList>
            <person name="Ran K."/>
            <person name="Li Z."/>
            <person name="Wei S."/>
            <person name="Dong R."/>
        </authorList>
    </citation>
    <scope>NUCLEOTIDE SEQUENCE [LARGE SCALE GENOMIC DNA]</scope>
    <source>
        <strain evidence="3 4">LZH-48</strain>
    </source>
</reference>